<protein>
    <submittedName>
        <fullName evidence="1">Uncharacterized protein</fullName>
    </submittedName>
</protein>
<reference evidence="1 2" key="1">
    <citation type="journal article" date="2019" name="Commun. Biol.">
        <title>The bagworm genome reveals a unique fibroin gene that provides high tensile strength.</title>
        <authorList>
            <person name="Kono N."/>
            <person name="Nakamura H."/>
            <person name="Ohtoshi R."/>
            <person name="Tomita M."/>
            <person name="Numata K."/>
            <person name="Arakawa K."/>
        </authorList>
    </citation>
    <scope>NUCLEOTIDE SEQUENCE [LARGE SCALE GENOMIC DNA]</scope>
</reference>
<comment type="caution">
    <text evidence="1">The sequence shown here is derived from an EMBL/GenBank/DDBJ whole genome shotgun (WGS) entry which is preliminary data.</text>
</comment>
<dbReference type="Proteomes" id="UP000299102">
    <property type="component" value="Unassembled WGS sequence"/>
</dbReference>
<accession>A0A4C1W9T1</accession>
<sequence>MECIASRKLKIWREFLTLSLFIRGGGDARAPGGNAAGSGVCGIRTRREAGRGRRRLHERVGRRTYPLENKKLLNFFLLVELYVKLKRSGRCSHSLGGDGSSSGPRILVAPSVKLIAGLLGDCG</sequence>
<organism evidence="1 2">
    <name type="scientific">Eumeta variegata</name>
    <name type="common">Bagworm moth</name>
    <name type="synonym">Eumeta japonica</name>
    <dbReference type="NCBI Taxonomy" id="151549"/>
    <lineage>
        <taxon>Eukaryota</taxon>
        <taxon>Metazoa</taxon>
        <taxon>Ecdysozoa</taxon>
        <taxon>Arthropoda</taxon>
        <taxon>Hexapoda</taxon>
        <taxon>Insecta</taxon>
        <taxon>Pterygota</taxon>
        <taxon>Neoptera</taxon>
        <taxon>Endopterygota</taxon>
        <taxon>Lepidoptera</taxon>
        <taxon>Glossata</taxon>
        <taxon>Ditrysia</taxon>
        <taxon>Tineoidea</taxon>
        <taxon>Psychidae</taxon>
        <taxon>Oiketicinae</taxon>
        <taxon>Eumeta</taxon>
    </lineage>
</organism>
<gene>
    <name evidence="1" type="ORF">EVAR_79652_1</name>
</gene>
<dbReference type="AlphaFoldDB" id="A0A4C1W9T1"/>
<evidence type="ECO:0000313" key="1">
    <source>
        <dbReference type="EMBL" id="GBP47803.1"/>
    </source>
</evidence>
<dbReference type="EMBL" id="BGZK01000510">
    <property type="protein sequence ID" value="GBP47803.1"/>
    <property type="molecule type" value="Genomic_DNA"/>
</dbReference>
<evidence type="ECO:0000313" key="2">
    <source>
        <dbReference type="Proteomes" id="UP000299102"/>
    </source>
</evidence>
<name>A0A4C1W9T1_EUMVA</name>
<keyword evidence="2" id="KW-1185">Reference proteome</keyword>
<proteinExistence type="predicted"/>